<dbReference type="PANTHER" id="PTHR46398:SF7">
    <property type="entry name" value="ALPHA_BETA-HYDROLASES SUPERFAMILY PROTEIN"/>
    <property type="match status" value="1"/>
</dbReference>
<evidence type="ECO:0000313" key="2">
    <source>
        <dbReference type="EMBL" id="KAK9115788.1"/>
    </source>
</evidence>
<dbReference type="EMBL" id="JBBNAE010000006">
    <property type="protein sequence ID" value="KAK9115788.1"/>
    <property type="molecule type" value="Genomic_DNA"/>
</dbReference>
<dbReference type="PANTHER" id="PTHR46398">
    <property type="entry name" value="ALPHA/BETA-HYDROLASES SUPERFAMILY PROTEIN"/>
    <property type="match status" value="1"/>
</dbReference>
<dbReference type="Proteomes" id="UP001417504">
    <property type="component" value="Unassembled WGS sequence"/>
</dbReference>
<evidence type="ECO:0000256" key="1">
    <source>
        <dbReference type="SAM" id="MobiDB-lite"/>
    </source>
</evidence>
<accession>A0AAP0IIW3</accession>
<protein>
    <submittedName>
        <fullName evidence="2">Uncharacterized protein</fullName>
    </submittedName>
</protein>
<name>A0AAP0IIW3_9MAGN</name>
<feature type="region of interest" description="Disordered" evidence="1">
    <location>
        <begin position="104"/>
        <end position="132"/>
    </location>
</feature>
<comment type="caution">
    <text evidence="2">The sequence shown here is derived from an EMBL/GenBank/DDBJ whole genome shotgun (WGS) entry which is preliminary data.</text>
</comment>
<dbReference type="AlphaFoldDB" id="A0AAP0IIW3"/>
<gene>
    <name evidence="2" type="ORF">Sjap_014735</name>
</gene>
<evidence type="ECO:0000313" key="3">
    <source>
        <dbReference type="Proteomes" id="UP001417504"/>
    </source>
</evidence>
<organism evidence="2 3">
    <name type="scientific">Stephania japonica</name>
    <dbReference type="NCBI Taxonomy" id="461633"/>
    <lineage>
        <taxon>Eukaryota</taxon>
        <taxon>Viridiplantae</taxon>
        <taxon>Streptophyta</taxon>
        <taxon>Embryophyta</taxon>
        <taxon>Tracheophyta</taxon>
        <taxon>Spermatophyta</taxon>
        <taxon>Magnoliopsida</taxon>
        <taxon>Ranunculales</taxon>
        <taxon>Menispermaceae</taxon>
        <taxon>Menispermoideae</taxon>
        <taxon>Cissampelideae</taxon>
        <taxon>Stephania</taxon>
    </lineage>
</organism>
<proteinExistence type="predicted"/>
<sequence length="160" mass="18178">MLIDVRRCGRFPPEVRTAIPVDGRFEHIVLSCNATSDHAILWIAREAEKALDRMMESNEVITTAPIVQKLERMQTLEKEHKDAMERAVSLNVPHVVTIVRQLENADADVTPPPDHEKQPTHTKSKSGDSRTNWETLVEKLFDRTESGKLELKKDKALSDT</sequence>
<reference evidence="2 3" key="1">
    <citation type="submission" date="2024-01" db="EMBL/GenBank/DDBJ databases">
        <title>Genome assemblies of Stephania.</title>
        <authorList>
            <person name="Yang L."/>
        </authorList>
    </citation>
    <scope>NUCLEOTIDE SEQUENCE [LARGE SCALE GENOMIC DNA]</scope>
    <source>
        <strain evidence="2">QJT</strain>
        <tissue evidence="2">Leaf</tissue>
    </source>
</reference>
<keyword evidence="3" id="KW-1185">Reference proteome</keyword>